<feature type="signal peptide" evidence="1">
    <location>
        <begin position="1"/>
        <end position="26"/>
    </location>
</feature>
<proteinExistence type="predicted"/>
<dbReference type="EMBL" id="JBEDUW010000001">
    <property type="protein sequence ID" value="KAK9949921.1"/>
    <property type="molecule type" value="Genomic_DNA"/>
</dbReference>
<organism evidence="2 3">
    <name type="scientific">Rubus argutus</name>
    <name type="common">Southern blackberry</name>
    <dbReference type="NCBI Taxonomy" id="59490"/>
    <lineage>
        <taxon>Eukaryota</taxon>
        <taxon>Viridiplantae</taxon>
        <taxon>Streptophyta</taxon>
        <taxon>Embryophyta</taxon>
        <taxon>Tracheophyta</taxon>
        <taxon>Spermatophyta</taxon>
        <taxon>Magnoliopsida</taxon>
        <taxon>eudicotyledons</taxon>
        <taxon>Gunneridae</taxon>
        <taxon>Pentapetalae</taxon>
        <taxon>rosids</taxon>
        <taxon>fabids</taxon>
        <taxon>Rosales</taxon>
        <taxon>Rosaceae</taxon>
        <taxon>Rosoideae</taxon>
        <taxon>Rosoideae incertae sedis</taxon>
        <taxon>Rubus</taxon>
    </lineage>
</organism>
<evidence type="ECO:0000313" key="3">
    <source>
        <dbReference type="Proteomes" id="UP001457282"/>
    </source>
</evidence>
<accession>A0AAW1YMT6</accession>
<gene>
    <name evidence="2" type="ORF">M0R45_005430</name>
</gene>
<protein>
    <submittedName>
        <fullName evidence="2">Uncharacterized protein</fullName>
    </submittedName>
</protein>
<dbReference type="Proteomes" id="UP001457282">
    <property type="component" value="Unassembled WGS sequence"/>
</dbReference>
<reference evidence="2 3" key="1">
    <citation type="journal article" date="2023" name="G3 (Bethesda)">
        <title>A chromosome-length genome assembly and annotation of blackberry (Rubus argutus, cv. 'Hillquist').</title>
        <authorList>
            <person name="Bruna T."/>
            <person name="Aryal R."/>
            <person name="Dudchenko O."/>
            <person name="Sargent D.J."/>
            <person name="Mead D."/>
            <person name="Buti M."/>
            <person name="Cavallini A."/>
            <person name="Hytonen T."/>
            <person name="Andres J."/>
            <person name="Pham M."/>
            <person name="Weisz D."/>
            <person name="Mascagni F."/>
            <person name="Usai G."/>
            <person name="Natali L."/>
            <person name="Bassil N."/>
            <person name="Fernandez G.E."/>
            <person name="Lomsadze A."/>
            <person name="Armour M."/>
            <person name="Olukolu B."/>
            <person name="Poorten T."/>
            <person name="Britton C."/>
            <person name="Davik J."/>
            <person name="Ashrafi H."/>
            <person name="Aiden E.L."/>
            <person name="Borodovsky M."/>
            <person name="Worthington M."/>
        </authorList>
    </citation>
    <scope>NUCLEOTIDE SEQUENCE [LARGE SCALE GENOMIC DNA]</scope>
    <source>
        <strain evidence="2">PI 553951</strain>
    </source>
</reference>
<dbReference type="AlphaFoldDB" id="A0AAW1YMT6"/>
<sequence>MSSSALLPRRAGLVINLSVLVSRVVGLAYEGFPGVLVLRAPRKGPGPSIYAAEIHQLMSGDLSVDRLLQRSID</sequence>
<keyword evidence="1" id="KW-0732">Signal</keyword>
<keyword evidence="3" id="KW-1185">Reference proteome</keyword>
<feature type="chain" id="PRO_5043654520" evidence="1">
    <location>
        <begin position="27"/>
        <end position="73"/>
    </location>
</feature>
<name>A0AAW1YMT6_RUBAR</name>
<evidence type="ECO:0000313" key="2">
    <source>
        <dbReference type="EMBL" id="KAK9949921.1"/>
    </source>
</evidence>
<evidence type="ECO:0000256" key="1">
    <source>
        <dbReference type="SAM" id="SignalP"/>
    </source>
</evidence>
<comment type="caution">
    <text evidence="2">The sequence shown here is derived from an EMBL/GenBank/DDBJ whole genome shotgun (WGS) entry which is preliminary data.</text>
</comment>